<dbReference type="GO" id="GO:0016651">
    <property type="term" value="F:oxidoreductase activity, acting on NAD(P)H"/>
    <property type="evidence" value="ECO:0007669"/>
    <property type="project" value="InterPro"/>
</dbReference>
<feature type="region of interest" description="Disordered" evidence="3">
    <location>
        <begin position="53"/>
        <end position="77"/>
    </location>
</feature>
<comment type="caution">
    <text evidence="5">The sequence shown here is derived from an EMBL/GenBank/DDBJ whole genome shotgun (WGS) entry which is preliminary data.</text>
</comment>
<proteinExistence type="inferred from homology"/>
<dbReference type="Gene3D" id="3.90.180.10">
    <property type="entry name" value="Medium-chain alcohol dehydrogenases, catalytic domain"/>
    <property type="match status" value="1"/>
</dbReference>
<dbReference type="InterPro" id="IPR047122">
    <property type="entry name" value="Trans-enoyl_RdTase-like"/>
</dbReference>
<protein>
    <recommendedName>
        <fullName evidence="4">Enoyl reductase (ER) domain-containing protein</fullName>
    </recommendedName>
</protein>
<dbReference type="Pfam" id="PF08240">
    <property type="entry name" value="ADH_N"/>
    <property type="match status" value="1"/>
</dbReference>
<name>A0A0M8P7V8_9EURO</name>
<dbReference type="OrthoDB" id="9992527at2759"/>
<dbReference type="Proteomes" id="UP000037696">
    <property type="component" value="Unassembled WGS sequence"/>
</dbReference>
<sequence>MSFAGSSDGLCIPLPSEDEVTNCFIIDDLLANRAHHPQLNNVYKVEQASSLPPPTSLGNYQLTQHIQPPGTPAESNKRANQFSILQTSAHHSPQTTNHKPTKICTYIMAIPPTFPAVTLTDKTSREHDITIRSLPPLGADEVGIRITATAINPVDWKLRDYGVFLDSYPAVLGSDAAGTIAAVGSNVSNFAVGDRVFFQGIVGNYDSSTFQTYCKMPAALVAKTPSLVSDEQAAGISLATVAALTGIYDRSGRGVAPPPWETGGAQAGKGKAVVVLGGSSSVGQYAIQLARLSGYDQIVTSASQSHHEYLKGLGATVVLDRMQATVSQYVAGLDSLPIDFVFDTISLKDTQVLGIEILQAAKVQAGSPLVTVMQPEADAQALGASKEPKVEVHAVMGLGSAPNLRYLSEPLFAHLGGEDGWVATGEPPHRPMKPIAQPGPTRKWGGLGPVLRPIDRPWA</sequence>
<feature type="domain" description="Enoyl reductase (ER)" evidence="4">
    <location>
        <begin position="124"/>
        <end position="411"/>
    </location>
</feature>
<feature type="compositionally biased region" description="Polar residues" evidence="3">
    <location>
        <begin position="56"/>
        <end position="66"/>
    </location>
</feature>
<keyword evidence="6" id="KW-1185">Reference proteome</keyword>
<dbReference type="Gene3D" id="3.40.50.720">
    <property type="entry name" value="NAD(P)-binding Rossmann-like Domain"/>
    <property type="match status" value="1"/>
</dbReference>
<reference evidence="5 6" key="1">
    <citation type="submission" date="2015-08" db="EMBL/GenBank/DDBJ databases">
        <title>Genome sequencing of Penicillium nordicum.</title>
        <authorList>
            <person name="Nguyen H.D."/>
            <person name="Seifert K.A."/>
        </authorList>
    </citation>
    <scope>NUCLEOTIDE SEQUENCE [LARGE SCALE GENOMIC DNA]</scope>
    <source>
        <strain evidence="5 6">DAOMC 185683</strain>
    </source>
</reference>
<dbReference type="InterPro" id="IPR011032">
    <property type="entry name" value="GroES-like_sf"/>
</dbReference>
<dbReference type="STRING" id="229535.A0A0M8P7V8"/>
<evidence type="ECO:0000313" key="5">
    <source>
        <dbReference type="EMBL" id="KOS42511.1"/>
    </source>
</evidence>
<accession>A0A0M8P7V8</accession>
<dbReference type="InterPro" id="IPR036291">
    <property type="entry name" value="NAD(P)-bd_dom_sf"/>
</dbReference>
<comment type="similarity">
    <text evidence="1">Belongs to the zinc-containing alcohol dehydrogenase family.</text>
</comment>
<dbReference type="CDD" id="cd08249">
    <property type="entry name" value="enoyl_reductase_like"/>
    <property type="match status" value="1"/>
</dbReference>
<dbReference type="SUPFAM" id="SSF50129">
    <property type="entry name" value="GroES-like"/>
    <property type="match status" value="1"/>
</dbReference>
<organism evidence="5 6">
    <name type="scientific">Penicillium nordicum</name>
    <dbReference type="NCBI Taxonomy" id="229535"/>
    <lineage>
        <taxon>Eukaryota</taxon>
        <taxon>Fungi</taxon>
        <taxon>Dikarya</taxon>
        <taxon>Ascomycota</taxon>
        <taxon>Pezizomycotina</taxon>
        <taxon>Eurotiomycetes</taxon>
        <taxon>Eurotiomycetidae</taxon>
        <taxon>Eurotiales</taxon>
        <taxon>Aspergillaceae</taxon>
        <taxon>Penicillium</taxon>
    </lineage>
</organism>
<evidence type="ECO:0000259" key="4">
    <source>
        <dbReference type="SMART" id="SM00829"/>
    </source>
</evidence>
<gene>
    <name evidence="5" type="ORF">ACN38_g6587</name>
</gene>
<dbReference type="SMART" id="SM00829">
    <property type="entry name" value="PKS_ER"/>
    <property type="match status" value="1"/>
</dbReference>
<evidence type="ECO:0000256" key="1">
    <source>
        <dbReference type="ARBA" id="ARBA00008072"/>
    </source>
</evidence>
<evidence type="ECO:0000256" key="2">
    <source>
        <dbReference type="ARBA" id="ARBA00023002"/>
    </source>
</evidence>
<keyword evidence="2" id="KW-0560">Oxidoreductase</keyword>
<evidence type="ECO:0000256" key="3">
    <source>
        <dbReference type="SAM" id="MobiDB-lite"/>
    </source>
</evidence>
<dbReference type="SUPFAM" id="SSF51735">
    <property type="entry name" value="NAD(P)-binding Rossmann-fold domains"/>
    <property type="match status" value="1"/>
</dbReference>
<dbReference type="EMBL" id="LHQQ01000104">
    <property type="protein sequence ID" value="KOS42511.1"/>
    <property type="molecule type" value="Genomic_DNA"/>
</dbReference>
<dbReference type="Pfam" id="PF00107">
    <property type="entry name" value="ADH_zinc_N"/>
    <property type="match status" value="1"/>
</dbReference>
<dbReference type="PANTHER" id="PTHR45348:SF2">
    <property type="entry name" value="ZINC-TYPE ALCOHOL DEHYDROGENASE-LIKE PROTEIN C2E1P3.01"/>
    <property type="match status" value="1"/>
</dbReference>
<feature type="region of interest" description="Disordered" evidence="3">
    <location>
        <begin position="432"/>
        <end position="459"/>
    </location>
</feature>
<dbReference type="AlphaFoldDB" id="A0A0M8P7V8"/>
<dbReference type="InterPro" id="IPR013154">
    <property type="entry name" value="ADH-like_N"/>
</dbReference>
<dbReference type="PANTHER" id="PTHR45348">
    <property type="entry name" value="HYPOTHETICAL OXIDOREDUCTASE (EUROFUNG)"/>
    <property type="match status" value="1"/>
</dbReference>
<evidence type="ECO:0000313" key="6">
    <source>
        <dbReference type="Proteomes" id="UP000037696"/>
    </source>
</evidence>
<dbReference type="InterPro" id="IPR020843">
    <property type="entry name" value="ER"/>
</dbReference>
<dbReference type="InterPro" id="IPR013149">
    <property type="entry name" value="ADH-like_C"/>
</dbReference>